<dbReference type="Gene3D" id="3.30.710.10">
    <property type="entry name" value="Potassium Channel Kv1.1, Chain A"/>
    <property type="match status" value="1"/>
</dbReference>
<sequence length="267" mass="30383">MYRSKGQKSLTPYFIEEVKMPDNDNGEGNNLEEDFEGDSTFPFIKVVVGSKAQAFYILKTPLMEASPFFKACLSAGMIEQQKQEVILPEDPCRAFNLLKVWVHTHEVKNIGNNKQAMSAIQAWALGDKYCIPKFQNALIDELKEYWTQWHVHPQFLSWVVKHTKKETPLHQLVCDQLIHDLVNCPYPYRCKDDEDWVDSADKVVPAGEGIYVKPLKDLLAHPEIGSKLFWATHNLERGGADPASSGGCYYHVHEQGETCSKEKPGKK</sequence>
<organism evidence="1 2">
    <name type="scientific">Fonsecaea multimorphosa CBS 102226</name>
    <dbReference type="NCBI Taxonomy" id="1442371"/>
    <lineage>
        <taxon>Eukaryota</taxon>
        <taxon>Fungi</taxon>
        <taxon>Dikarya</taxon>
        <taxon>Ascomycota</taxon>
        <taxon>Pezizomycotina</taxon>
        <taxon>Eurotiomycetes</taxon>
        <taxon>Chaetothyriomycetidae</taxon>
        <taxon>Chaetothyriales</taxon>
        <taxon>Herpotrichiellaceae</taxon>
        <taxon>Fonsecaea</taxon>
    </lineage>
</organism>
<dbReference type="VEuPathDB" id="FungiDB:Z520_01378"/>
<dbReference type="Proteomes" id="UP000053411">
    <property type="component" value="Unassembled WGS sequence"/>
</dbReference>
<proteinExistence type="predicted"/>
<dbReference type="EMBL" id="KN848063">
    <property type="protein sequence ID" value="KIY02913.1"/>
    <property type="molecule type" value="Genomic_DNA"/>
</dbReference>
<dbReference type="RefSeq" id="XP_016637035.1">
    <property type="nucleotide sequence ID" value="XM_016771896.1"/>
</dbReference>
<accession>A0A0D2KA79</accession>
<dbReference type="InterPro" id="IPR011333">
    <property type="entry name" value="SKP1/BTB/POZ_sf"/>
</dbReference>
<evidence type="ECO:0000313" key="1">
    <source>
        <dbReference type="EMBL" id="KIY02913.1"/>
    </source>
</evidence>
<gene>
    <name evidence="1" type="ORF">Z520_01378</name>
</gene>
<dbReference type="STRING" id="1442371.A0A0D2KA79"/>
<name>A0A0D2KA79_9EURO</name>
<dbReference type="GeneID" id="27707124"/>
<reference evidence="1 2" key="1">
    <citation type="submission" date="2015-01" db="EMBL/GenBank/DDBJ databases">
        <title>The Genome Sequence of Fonsecaea multimorphosa CBS 102226.</title>
        <authorList>
            <consortium name="The Broad Institute Genomics Platform"/>
            <person name="Cuomo C."/>
            <person name="de Hoog S."/>
            <person name="Gorbushina A."/>
            <person name="Stielow B."/>
            <person name="Teixiera M."/>
            <person name="Abouelleil A."/>
            <person name="Chapman S.B."/>
            <person name="Priest M."/>
            <person name="Young S.K."/>
            <person name="Wortman J."/>
            <person name="Nusbaum C."/>
            <person name="Birren B."/>
        </authorList>
    </citation>
    <scope>NUCLEOTIDE SEQUENCE [LARGE SCALE GENOMIC DNA]</scope>
    <source>
        <strain evidence="1 2">CBS 102226</strain>
    </source>
</reference>
<dbReference type="OrthoDB" id="4141102at2759"/>
<protein>
    <submittedName>
        <fullName evidence="1">Uncharacterized protein</fullName>
    </submittedName>
</protein>
<keyword evidence="2" id="KW-1185">Reference proteome</keyword>
<dbReference type="AlphaFoldDB" id="A0A0D2KA79"/>
<evidence type="ECO:0000313" key="2">
    <source>
        <dbReference type="Proteomes" id="UP000053411"/>
    </source>
</evidence>
<dbReference type="SUPFAM" id="SSF54695">
    <property type="entry name" value="POZ domain"/>
    <property type="match status" value="1"/>
</dbReference>